<dbReference type="SUPFAM" id="SSF69279">
    <property type="entry name" value="Phage tail proteins"/>
    <property type="match status" value="2"/>
</dbReference>
<accession>A0A6I3T0W0</accession>
<dbReference type="OrthoDB" id="1907165at2"/>
<feature type="region of interest" description="Disordered" evidence="1">
    <location>
        <begin position="534"/>
        <end position="564"/>
    </location>
</feature>
<dbReference type="InterPro" id="IPR037026">
    <property type="entry name" value="Vgr_OB-fold_dom_sf"/>
</dbReference>
<feature type="non-terminal residue" evidence="3">
    <location>
        <position position="564"/>
    </location>
</feature>
<comment type="caution">
    <text evidence="3">The sequence shown here is derived from an EMBL/GenBank/DDBJ whole genome shotgun (WGS) entry which is preliminary data.</text>
</comment>
<gene>
    <name evidence="3" type="primary">vgrG</name>
    <name evidence="3" type="ORF">GM672_11480</name>
</gene>
<dbReference type="Gene3D" id="2.30.110.50">
    <property type="match status" value="1"/>
</dbReference>
<dbReference type="Pfam" id="PF05954">
    <property type="entry name" value="Phage_GPD"/>
    <property type="match status" value="1"/>
</dbReference>
<dbReference type="AlphaFoldDB" id="A0A6I3T0W0"/>
<dbReference type="InterPro" id="IPR006533">
    <property type="entry name" value="T6SS_Vgr_RhsGE"/>
</dbReference>
<dbReference type="Proteomes" id="UP000430634">
    <property type="component" value="Unassembled WGS sequence"/>
</dbReference>
<feature type="domain" description="Gp5/Type VI secretion system Vgr protein OB-fold" evidence="2">
    <location>
        <begin position="466"/>
        <end position="529"/>
    </location>
</feature>
<reference evidence="3 4" key="1">
    <citation type="submission" date="2019-11" db="EMBL/GenBank/DDBJ databases">
        <title>Type strains purchased from KCTC, JCM and DSMZ.</title>
        <authorList>
            <person name="Lu H."/>
        </authorList>
    </citation>
    <scope>NUCLEOTIDE SEQUENCE [LARGE SCALE GENOMIC DNA]</scope>
    <source>
        <strain evidence="3 4">KCTC 52429</strain>
    </source>
</reference>
<dbReference type="NCBIfam" id="TIGR01646">
    <property type="entry name" value="vgr_GE"/>
    <property type="match status" value="1"/>
</dbReference>
<evidence type="ECO:0000313" key="3">
    <source>
        <dbReference type="EMBL" id="MTV53347.1"/>
    </source>
</evidence>
<organism evidence="3 4">
    <name type="scientific">Pseudoduganella buxea</name>
    <dbReference type="NCBI Taxonomy" id="1949069"/>
    <lineage>
        <taxon>Bacteria</taxon>
        <taxon>Pseudomonadati</taxon>
        <taxon>Pseudomonadota</taxon>
        <taxon>Betaproteobacteria</taxon>
        <taxon>Burkholderiales</taxon>
        <taxon>Oxalobacteraceae</taxon>
        <taxon>Telluria group</taxon>
        <taxon>Pseudoduganella</taxon>
    </lineage>
</organism>
<evidence type="ECO:0000259" key="2">
    <source>
        <dbReference type="Pfam" id="PF04717"/>
    </source>
</evidence>
<evidence type="ECO:0000313" key="4">
    <source>
        <dbReference type="Proteomes" id="UP000430634"/>
    </source>
</evidence>
<protein>
    <submittedName>
        <fullName evidence="3">Type VI secretion system tip protein VgrG</fullName>
    </submittedName>
</protein>
<proteinExistence type="predicted"/>
<name>A0A6I3T0W0_9BURK</name>
<evidence type="ECO:0000256" key="1">
    <source>
        <dbReference type="SAM" id="MobiDB-lite"/>
    </source>
</evidence>
<dbReference type="Gene3D" id="4.10.220.110">
    <property type="match status" value="1"/>
</dbReference>
<dbReference type="Pfam" id="PF04717">
    <property type="entry name" value="Phage_base_V"/>
    <property type="match status" value="1"/>
</dbReference>
<dbReference type="Gene3D" id="2.40.50.230">
    <property type="entry name" value="Gp5 N-terminal domain"/>
    <property type="match status" value="1"/>
</dbReference>
<sequence length="564" mass="60794">MSTSLVEKVFATLAEFSSATRLYELAIPSVDADLGSGGLLVEAFVAMDALQETGPRDLIVLSTSANVDLPGLLGRSASLQVSLADGTRTSFSGDITETAALGSEGGLARYRLRLTPWLWRLSQVRNSRVWQDKAVVEIVDDVLSAYQPLAQWRWSEETNTFLANVPARSYCCQYRESDYDFVRRLLSEEGLAWRFEEATEGSCMVLFADSTQHCAVPEDASSAANGGIRFHGARTAEKQDSIQALQKRRKVVSTLATLLSYDYKAKKAVGASVPSRQQYAKLPVLESYDVPGQYAFASGALAQHYAELQMEAREARSQPWQGRSTVRTLAAGTRIDVTQGPLAMFGDAPASYTILRVTSVGVNNLPSPAVRALAELFGPIPELLEDVLLEADLADEDMALVIDQARKLGYANRFDALAAEVPWRPELPGSDARSHPKPTAHGAQSAIVIGADGSDQASGADELYCDALGRIRIRYHWQDSSDASCWVRVAQRTAAGGMGSQFLPRIGQEVLVQFIENDIDRPIVIGALYNGQGEGGHAPTPGGQAADGDDPAAVFQPAGDHAPS</sequence>
<dbReference type="SUPFAM" id="SSF69255">
    <property type="entry name" value="gp5 N-terminal domain-like"/>
    <property type="match status" value="1"/>
</dbReference>
<dbReference type="EMBL" id="WNKZ01000027">
    <property type="protein sequence ID" value="MTV53347.1"/>
    <property type="molecule type" value="Genomic_DNA"/>
</dbReference>
<dbReference type="Gene3D" id="3.55.50.10">
    <property type="entry name" value="Baseplate protein-like domains"/>
    <property type="match status" value="1"/>
</dbReference>
<dbReference type="RefSeq" id="WP_155470664.1">
    <property type="nucleotide sequence ID" value="NZ_WNKZ01000027.1"/>
</dbReference>
<dbReference type="InterPro" id="IPR006531">
    <property type="entry name" value="Gp5/Vgr_OB"/>
</dbReference>